<dbReference type="EMBL" id="JAVDWA010000001">
    <property type="protein sequence ID" value="MDR7071510.1"/>
    <property type="molecule type" value="Genomic_DNA"/>
</dbReference>
<keyword evidence="2" id="KW-1185">Reference proteome</keyword>
<proteinExistence type="predicted"/>
<evidence type="ECO:0000313" key="1">
    <source>
        <dbReference type="EMBL" id="MDR7071510.1"/>
    </source>
</evidence>
<comment type="caution">
    <text evidence="1">The sequence shown here is derived from an EMBL/GenBank/DDBJ whole genome shotgun (WGS) entry which is preliminary data.</text>
</comment>
<protein>
    <submittedName>
        <fullName evidence="1">Uncharacterized protein</fullName>
    </submittedName>
</protein>
<dbReference type="Proteomes" id="UP001258181">
    <property type="component" value="Unassembled WGS sequence"/>
</dbReference>
<gene>
    <name evidence="1" type="ORF">J2X07_000485</name>
</gene>
<name>A0ABU1TWF5_9BACL</name>
<sequence>MQNQQVKVRLRDLLIDDANDRYQWCLDEEVTKHLNMPEKNPSF</sequence>
<evidence type="ECO:0000313" key="2">
    <source>
        <dbReference type="Proteomes" id="UP001258181"/>
    </source>
</evidence>
<organism evidence="1 2">
    <name type="scientific">Fictibacillus barbaricus</name>
    <dbReference type="NCBI Taxonomy" id="182136"/>
    <lineage>
        <taxon>Bacteria</taxon>
        <taxon>Bacillati</taxon>
        <taxon>Bacillota</taxon>
        <taxon>Bacilli</taxon>
        <taxon>Bacillales</taxon>
        <taxon>Fictibacillaceae</taxon>
        <taxon>Fictibacillus</taxon>
    </lineage>
</organism>
<accession>A0ABU1TWF5</accession>
<reference evidence="1 2" key="1">
    <citation type="submission" date="2023-07" db="EMBL/GenBank/DDBJ databases">
        <title>Sorghum-associated microbial communities from plants grown in Nebraska, USA.</title>
        <authorList>
            <person name="Schachtman D."/>
        </authorList>
    </citation>
    <scope>NUCLEOTIDE SEQUENCE [LARGE SCALE GENOMIC DNA]</scope>
    <source>
        <strain evidence="1 2">BE211</strain>
    </source>
</reference>